<proteinExistence type="predicted"/>
<protein>
    <submittedName>
        <fullName evidence="1">Uncharacterized protein</fullName>
    </submittedName>
</protein>
<evidence type="ECO:0000313" key="1">
    <source>
        <dbReference type="EMBL" id="KAI3354362.1"/>
    </source>
</evidence>
<feature type="non-terminal residue" evidence="1">
    <location>
        <position position="651"/>
    </location>
</feature>
<feature type="non-terminal residue" evidence="1">
    <location>
        <position position="1"/>
    </location>
</feature>
<organism evidence="1 2">
    <name type="scientific">Scortum barcoo</name>
    <name type="common">barcoo grunter</name>
    <dbReference type="NCBI Taxonomy" id="214431"/>
    <lineage>
        <taxon>Eukaryota</taxon>
        <taxon>Metazoa</taxon>
        <taxon>Chordata</taxon>
        <taxon>Craniata</taxon>
        <taxon>Vertebrata</taxon>
        <taxon>Euteleostomi</taxon>
        <taxon>Actinopterygii</taxon>
        <taxon>Neopterygii</taxon>
        <taxon>Teleostei</taxon>
        <taxon>Neoteleostei</taxon>
        <taxon>Acanthomorphata</taxon>
        <taxon>Eupercaria</taxon>
        <taxon>Centrarchiformes</taxon>
        <taxon>Terapontoidei</taxon>
        <taxon>Terapontidae</taxon>
        <taxon>Scortum</taxon>
    </lineage>
</organism>
<accession>A0ACB8VFF8</accession>
<sequence length="651" mass="73277">AQSRQERRHGGGGGGGRSRHRPVCAQTDRQRQSCCREDGSAPPQPHRGSAEKSGAAAAGPVKASWLCRCGAGRPTREESTWSWWGNFMLWLGANTWLFMKTFLLYSTGQQYHYLYKMLGRITSKIQPLSRQTQLATRLVGMHFNNLTVCVCVCFVLCFYFVCVFFPAGAVHQQGVCVRTEPELQPGSVADVSLPAHLSQRNTHGEKETEECGGGKIGRDGKKNGAIIVHVSAHLVNVVNFSVSYSDEFPALNLARYRGEDPKLIILTTIPGVTGVLLVLILFLMFTSSSHCVRLSNYEIFWYTHNLFIVFYIILMVHMVGGALKYQTNIEAHPPGCIRANQSGAEQQAEELEQGEDEERRCREEAHFQPHYPQTWLWVSGPLCLYCAERFYRYIRSSDPVTIVTVIRHPCDVIELRMLKKNFKARPGQYIVLNCPGVSSFENHPFTLTTVRLYATHSSLCPTENKETFGIHLRIVGDWTERFSQLLLPEPRIDLEILPMVQQRRYPKLYVDGPFGSPSEEVLNYDVSVCVAGGIGVTPFACVLHALLELQSFYWFAELLCAVHHKLWQENRPDYFNLKLYVSQTDKLQVVSESGCSAVVQRASPGLSTDCVTQPDPLEQPLNSTRSPSADRTSQLVPHFEVDISGKKLQLW</sequence>
<keyword evidence="2" id="KW-1185">Reference proteome</keyword>
<evidence type="ECO:0000313" key="2">
    <source>
        <dbReference type="Proteomes" id="UP000831701"/>
    </source>
</evidence>
<comment type="caution">
    <text evidence="1">The sequence shown here is derived from an EMBL/GenBank/DDBJ whole genome shotgun (WGS) entry which is preliminary data.</text>
</comment>
<gene>
    <name evidence="1" type="ORF">L3Q82_018888</name>
</gene>
<reference evidence="1" key="1">
    <citation type="submission" date="2022-04" db="EMBL/GenBank/DDBJ databases">
        <title>Jade perch genome.</title>
        <authorList>
            <person name="Chao B."/>
        </authorList>
    </citation>
    <scope>NUCLEOTIDE SEQUENCE</scope>
    <source>
        <strain evidence="1">CB-2022</strain>
    </source>
</reference>
<name>A0ACB8VFF8_9TELE</name>
<dbReference type="EMBL" id="CM041552">
    <property type="protein sequence ID" value="KAI3354362.1"/>
    <property type="molecule type" value="Genomic_DNA"/>
</dbReference>
<dbReference type="Proteomes" id="UP000831701">
    <property type="component" value="Chromosome 22"/>
</dbReference>